<sequence length="550" mass="60245">MQEHRVDLVVVGSGAGGITGAIVGAKHGLKTLIIEKGRVWGGSSSLSGGGIWIPNNPVSRAAGLQDSFEEALTYMETVIGDVGPASSRERKMAFLRHGPEMIAFLMQQGVRFVASMEYPDYYPDKPGGKIGRSLDPAFFDARKLGDLAATMRTLSIDVPVAFRSGETHHLPKAFTLPRHFFKTVGIFTRSIGMRLRGQRPLGLGNALVGQLMYVARRLGVDLWLNAPARRLVVEEGRVVGVEVERDGVPVRVRSRAVLLAAGGFDHNAEMRRRYQGVDGWSVGNPDNTGDVIQQCMELGCDMALLDDAWWGAVAIDPKGERQFLVWERSMPHCIVVDQTGRRFTNESASYVDFGHDMLARNREVPAIPSWLIMDSRHRNRYIFGMAMPRMTPRAWLESGFFVRADSLEELAQRCGIDRDGLLATVARFNEMARRGVDEEFGRGRTAYDRFYGDPRYPNPNLGPIERPPFYAVKIFPGDLGTKGGMLTDEHARVLKGGEPMPGLYAVGNCSASVMGRTYPGPGATLGAAMTFAYIAAKHVVATASAPASQA</sequence>
<dbReference type="Gene3D" id="3.90.700.10">
    <property type="entry name" value="Succinate dehydrogenase/fumarate reductase flavoprotein, catalytic domain"/>
    <property type="match status" value="1"/>
</dbReference>
<keyword evidence="3" id="KW-0274">FAD</keyword>
<dbReference type="EMBL" id="CP141614">
    <property type="protein sequence ID" value="WRP15993.1"/>
    <property type="molecule type" value="Genomic_DNA"/>
</dbReference>
<evidence type="ECO:0000256" key="4">
    <source>
        <dbReference type="ARBA" id="ARBA00023002"/>
    </source>
</evidence>
<evidence type="ECO:0000256" key="2">
    <source>
        <dbReference type="ARBA" id="ARBA00022630"/>
    </source>
</evidence>
<gene>
    <name evidence="6" type="ORF">VLY81_13740</name>
</gene>
<dbReference type="InterPro" id="IPR027477">
    <property type="entry name" value="Succ_DH/fumarate_Rdtase_cat_sf"/>
</dbReference>
<name>A0ABZ1BTT7_9FIRM</name>
<dbReference type="SUPFAM" id="SSF51905">
    <property type="entry name" value="FAD/NAD(P)-binding domain"/>
    <property type="match status" value="1"/>
</dbReference>
<comment type="cofactor">
    <cofactor evidence="1">
        <name>FAD</name>
        <dbReference type="ChEBI" id="CHEBI:57692"/>
    </cofactor>
</comment>
<dbReference type="Gene3D" id="3.50.50.60">
    <property type="entry name" value="FAD/NAD(P)-binding domain"/>
    <property type="match status" value="2"/>
</dbReference>
<evidence type="ECO:0000313" key="7">
    <source>
        <dbReference type="Proteomes" id="UP001333102"/>
    </source>
</evidence>
<dbReference type="Proteomes" id="UP001333102">
    <property type="component" value="Chromosome"/>
</dbReference>
<dbReference type="RefSeq" id="WP_324670429.1">
    <property type="nucleotide sequence ID" value="NZ_CP141614.1"/>
</dbReference>
<evidence type="ECO:0000256" key="1">
    <source>
        <dbReference type="ARBA" id="ARBA00001974"/>
    </source>
</evidence>
<reference evidence="7" key="1">
    <citation type="submission" date="2023-12" db="EMBL/GenBank/DDBJ databases">
        <title>Novel isolates from deep terrestrial aquifers shed light on the physiology and ecology of the class Limnochordia.</title>
        <authorList>
            <person name="Karnachuk O.V."/>
            <person name="Lukina A.P."/>
            <person name="Avakyan M.R."/>
            <person name="Kadnikov V."/>
            <person name="Begmatov S."/>
            <person name="Beletsky A.V."/>
            <person name="Mardanov A.V."/>
            <person name="Ravin N.V."/>
        </authorList>
    </citation>
    <scope>NUCLEOTIDE SEQUENCE [LARGE SCALE GENOMIC DNA]</scope>
    <source>
        <strain evidence="7">LN</strain>
    </source>
</reference>
<feature type="domain" description="FAD-dependent oxidoreductase 2 FAD-binding" evidence="5">
    <location>
        <begin position="7"/>
        <end position="525"/>
    </location>
</feature>
<evidence type="ECO:0000256" key="3">
    <source>
        <dbReference type="ARBA" id="ARBA00022827"/>
    </source>
</evidence>
<accession>A0ABZ1BTT7</accession>
<protein>
    <submittedName>
        <fullName evidence="6">FAD-binding protein</fullName>
    </submittedName>
</protein>
<proteinExistence type="predicted"/>
<keyword evidence="7" id="KW-1185">Reference proteome</keyword>
<dbReference type="Pfam" id="PF00890">
    <property type="entry name" value="FAD_binding_2"/>
    <property type="match status" value="1"/>
</dbReference>
<evidence type="ECO:0000313" key="6">
    <source>
        <dbReference type="EMBL" id="WRP15993.1"/>
    </source>
</evidence>
<keyword evidence="4" id="KW-0560">Oxidoreductase</keyword>
<dbReference type="SUPFAM" id="SSF56425">
    <property type="entry name" value="Succinate dehydrogenase/fumarate reductase flavoprotein, catalytic domain"/>
    <property type="match status" value="1"/>
</dbReference>
<organism evidence="6 7">
    <name type="scientific">Geochorda subterranea</name>
    <dbReference type="NCBI Taxonomy" id="3109564"/>
    <lineage>
        <taxon>Bacteria</taxon>
        <taxon>Bacillati</taxon>
        <taxon>Bacillota</taxon>
        <taxon>Limnochordia</taxon>
        <taxon>Limnochordales</taxon>
        <taxon>Geochordaceae</taxon>
        <taxon>Geochorda</taxon>
    </lineage>
</organism>
<dbReference type="InterPro" id="IPR003953">
    <property type="entry name" value="FAD-dep_OxRdtase_2_FAD-bd"/>
</dbReference>
<dbReference type="InterPro" id="IPR050315">
    <property type="entry name" value="FAD-oxidoreductase_2"/>
</dbReference>
<evidence type="ECO:0000259" key="5">
    <source>
        <dbReference type="Pfam" id="PF00890"/>
    </source>
</evidence>
<keyword evidence="2" id="KW-0285">Flavoprotein</keyword>
<dbReference type="PANTHER" id="PTHR43400:SF10">
    <property type="entry name" value="3-OXOSTEROID 1-DEHYDROGENASE"/>
    <property type="match status" value="1"/>
</dbReference>
<dbReference type="PANTHER" id="PTHR43400">
    <property type="entry name" value="FUMARATE REDUCTASE"/>
    <property type="match status" value="1"/>
</dbReference>
<dbReference type="InterPro" id="IPR036188">
    <property type="entry name" value="FAD/NAD-bd_sf"/>
</dbReference>